<dbReference type="SUPFAM" id="SSF55961">
    <property type="entry name" value="Bet v1-like"/>
    <property type="match status" value="1"/>
</dbReference>
<evidence type="ECO:0000313" key="1">
    <source>
        <dbReference type="EMBL" id="CUH76183.1"/>
    </source>
</evidence>
<reference evidence="1 2" key="1">
    <citation type="submission" date="2015-09" db="EMBL/GenBank/DDBJ databases">
        <authorList>
            <consortium name="Swine Surveillance"/>
        </authorList>
    </citation>
    <scope>NUCLEOTIDE SEQUENCE [LARGE SCALE GENOMIC DNA]</scope>
    <source>
        <strain evidence="1 2">CECT 7557</strain>
    </source>
</reference>
<dbReference type="Gene3D" id="3.30.530.20">
    <property type="match status" value="1"/>
</dbReference>
<dbReference type="InterPro" id="IPR019587">
    <property type="entry name" value="Polyketide_cyclase/dehydratase"/>
</dbReference>
<protein>
    <submittedName>
        <fullName evidence="1">Polyketide cyclase / dehydrase and lipid transport</fullName>
    </submittedName>
</protein>
<evidence type="ECO:0000313" key="2">
    <source>
        <dbReference type="Proteomes" id="UP000052022"/>
    </source>
</evidence>
<sequence length="155" mass="17219">MQFVAKEDIDAPIEELFEALSDFEGMERSAIRRGVEVQRKGDISAPAPGLAWDTEFTFRSAQRKIAVELVTFEPSTIMAFTGEGSGISSDMEVELIALSPRRTRLTVTLKLKPKTLAGRLMVQSLKLVRGKVARRFKSRVSDFARMAVDKNAQVA</sequence>
<dbReference type="RefSeq" id="WP_058288859.1">
    <property type="nucleotide sequence ID" value="NZ_CYSD01000012.1"/>
</dbReference>
<organism evidence="1 2">
    <name type="scientific">Tritonibacter multivorans</name>
    <dbReference type="NCBI Taxonomy" id="928856"/>
    <lineage>
        <taxon>Bacteria</taxon>
        <taxon>Pseudomonadati</taxon>
        <taxon>Pseudomonadota</taxon>
        <taxon>Alphaproteobacteria</taxon>
        <taxon>Rhodobacterales</taxon>
        <taxon>Paracoccaceae</taxon>
        <taxon>Tritonibacter</taxon>
    </lineage>
</organism>
<dbReference type="EMBL" id="CYSD01000012">
    <property type="protein sequence ID" value="CUH76183.1"/>
    <property type="molecule type" value="Genomic_DNA"/>
</dbReference>
<dbReference type="OrthoDB" id="7860307at2"/>
<dbReference type="AlphaFoldDB" id="A0A0P1G2Y6"/>
<dbReference type="CDD" id="cd07812">
    <property type="entry name" value="SRPBCC"/>
    <property type="match status" value="1"/>
</dbReference>
<proteinExistence type="predicted"/>
<accession>A0A0P1G2Y6</accession>
<dbReference type="InterPro" id="IPR023393">
    <property type="entry name" value="START-like_dom_sf"/>
</dbReference>
<keyword evidence="2" id="KW-1185">Reference proteome</keyword>
<dbReference type="Proteomes" id="UP000052022">
    <property type="component" value="Unassembled WGS sequence"/>
</dbReference>
<name>A0A0P1G2Y6_9RHOB</name>
<dbReference type="Pfam" id="PF10604">
    <property type="entry name" value="Polyketide_cyc2"/>
    <property type="match status" value="1"/>
</dbReference>
<dbReference type="STRING" id="928856.SAMN04488049_10328"/>
<gene>
    <name evidence="1" type="ORF">TRM7557_00754</name>
</gene>